<dbReference type="KEGG" id="samb:SAM23877_5111"/>
<proteinExistence type="predicted"/>
<evidence type="ECO:0000313" key="2">
    <source>
        <dbReference type="EMBL" id="AKZ58156.1"/>
    </source>
</evidence>
<reference evidence="3" key="1">
    <citation type="journal article" date="2015" name="J. Biotechnol.">
        <title>Complete genome sequence of Streptomyces ambofaciens ATCC 23877, the spiramycin producer.</title>
        <authorList>
            <person name="Thibessard A."/>
            <person name="Haas D."/>
            <person name="Gerbaud C."/>
            <person name="Aigle B."/>
            <person name="Lautru S."/>
            <person name="Pernodet J.L."/>
            <person name="Leblond P."/>
        </authorList>
    </citation>
    <scope>NUCLEOTIDE SEQUENCE [LARGE SCALE GENOMIC DNA]</scope>
    <source>
        <strain evidence="3">ATCC 23877 / 3486 / DSM 40053 / JCM 4204 / NBRC 12836 / NRRL B-2516</strain>
    </source>
</reference>
<dbReference type="Proteomes" id="UP000061018">
    <property type="component" value="Chromosome"/>
</dbReference>
<evidence type="ECO:0000256" key="1">
    <source>
        <dbReference type="SAM" id="MobiDB-lite"/>
    </source>
</evidence>
<dbReference type="EMBL" id="CP012382">
    <property type="protein sequence ID" value="AKZ58156.1"/>
    <property type="molecule type" value="Genomic_DNA"/>
</dbReference>
<name>A0A0K2AZ26_STRA7</name>
<evidence type="ECO:0000313" key="3">
    <source>
        <dbReference type="Proteomes" id="UP000061018"/>
    </source>
</evidence>
<organism evidence="2 3">
    <name type="scientific">Streptomyces ambofaciens (strain ATCC 23877 / 3486 / DSM 40053 / JCM 4204 / NBRC 12836 / NRRL B-2516)</name>
    <dbReference type="NCBI Taxonomy" id="278992"/>
    <lineage>
        <taxon>Bacteria</taxon>
        <taxon>Bacillati</taxon>
        <taxon>Actinomycetota</taxon>
        <taxon>Actinomycetes</taxon>
        <taxon>Kitasatosporales</taxon>
        <taxon>Streptomycetaceae</taxon>
        <taxon>Streptomyces</taxon>
    </lineage>
</organism>
<accession>A0A0K2AZ26</accession>
<sequence>MSRASTGRPPSAPVRAQGKNLTRALPSRGGTNCPITRQVGAVTAQTRTVTLMCDSKHTHR</sequence>
<dbReference type="AlphaFoldDB" id="A0A0K2AZ26"/>
<feature type="region of interest" description="Disordered" evidence="1">
    <location>
        <begin position="1"/>
        <end position="33"/>
    </location>
</feature>
<protein>
    <submittedName>
        <fullName evidence="2">Uncharacterized protein</fullName>
    </submittedName>
</protein>
<gene>
    <name evidence="2" type="ORF">SAM23877_5111</name>
</gene>